<dbReference type="InterPro" id="IPR011993">
    <property type="entry name" value="PH-like_dom_sf"/>
</dbReference>
<reference evidence="3 4" key="1">
    <citation type="journal article" date="2023" name="Sci. Data">
        <title>Genome assembly of the Korean intertidal mud-creeper Batillaria attramentaria.</title>
        <authorList>
            <person name="Patra A.K."/>
            <person name="Ho P.T."/>
            <person name="Jun S."/>
            <person name="Lee S.J."/>
            <person name="Kim Y."/>
            <person name="Won Y.J."/>
        </authorList>
    </citation>
    <scope>NUCLEOTIDE SEQUENCE [LARGE SCALE GENOMIC DNA]</scope>
    <source>
        <strain evidence="3">Wonlab-2016</strain>
    </source>
</reference>
<comment type="caution">
    <text evidence="3">The sequence shown here is derived from an EMBL/GenBank/DDBJ whole genome shotgun (WGS) entry which is preliminary data.</text>
</comment>
<feature type="coiled-coil region" evidence="1">
    <location>
        <begin position="157"/>
        <end position="362"/>
    </location>
</feature>
<dbReference type="SMART" id="SM00233">
    <property type="entry name" value="PH"/>
    <property type="match status" value="1"/>
</dbReference>
<feature type="domain" description="PH" evidence="2">
    <location>
        <begin position="25"/>
        <end position="133"/>
    </location>
</feature>
<dbReference type="Pfam" id="PF00169">
    <property type="entry name" value="PH"/>
    <property type="match status" value="1"/>
</dbReference>
<dbReference type="Proteomes" id="UP001519460">
    <property type="component" value="Unassembled WGS sequence"/>
</dbReference>
<proteinExistence type="predicted"/>
<keyword evidence="1" id="KW-0175">Coiled coil</keyword>
<sequence length="496" mass="58649">FVVLLAMSAMPEITRSPPPRDWANRIQIHGILQKKPFGHQSNKWTKRFFLVKDGFLMYYDEKEKKDYEKREFFNIHPKGILPLGECRLLAVAEPGHPFCLQVDSHEIDGRLLLAAETEFERNRWLEIMERSRRVTWQNTHLSDEMIRQLENDGLIMAREKQDYFDRLQNEVQALSEERVRADELEKVNQELENEKKKLESFTEEIQEEYERLRVELEETTLLMRDLDDDKEELSETLKQQTANLRSLAEEKEKVMRELQEREKVASQLTQEKRHLSETTEELRQQLENIEKQTESVKQEKKLAQEKFHENLDRLQQLEEEKKSIDEHAAELQSTIKDLKAQKEMTEKELREEIQARLSAEQRLRDAEISLKHIDRAVQNQTPNIEADVKEEMAVNVKKLKQFFEDLAAESKISSEKPLIMRNALTARKTLVRRAKTIRYENRKQSSKLRATMCADRKSGSRQQLRRAVTSVAPDSRSQRVNLPASPMDRLVFQDHF</sequence>
<dbReference type="EMBL" id="JACVVK020000024">
    <property type="protein sequence ID" value="KAK7502687.1"/>
    <property type="molecule type" value="Genomic_DNA"/>
</dbReference>
<dbReference type="PANTHER" id="PTHR14383:SF1">
    <property type="entry name" value="PLECKSTRIN HOMOLOGY DOMAIN-CONTAINING FAMILY D MEMBER 1"/>
    <property type="match status" value="1"/>
</dbReference>
<accession>A0ABD0LTS9</accession>
<dbReference type="PROSITE" id="PS50003">
    <property type="entry name" value="PH_DOMAIN"/>
    <property type="match status" value="1"/>
</dbReference>
<dbReference type="PANTHER" id="PTHR14383">
    <property type="entry name" value="SWAP-70 RECOMBINASE"/>
    <property type="match status" value="1"/>
</dbReference>
<dbReference type="Gene3D" id="2.30.29.30">
    <property type="entry name" value="Pleckstrin-homology domain (PH domain)/Phosphotyrosine-binding domain (PTB)"/>
    <property type="match status" value="1"/>
</dbReference>
<evidence type="ECO:0000256" key="1">
    <source>
        <dbReference type="SAM" id="Coils"/>
    </source>
</evidence>
<organism evidence="3 4">
    <name type="scientific">Batillaria attramentaria</name>
    <dbReference type="NCBI Taxonomy" id="370345"/>
    <lineage>
        <taxon>Eukaryota</taxon>
        <taxon>Metazoa</taxon>
        <taxon>Spiralia</taxon>
        <taxon>Lophotrochozoa</taxon>
        <taxon>Mollusca</taxon>
        <taxon>Gastropoda</taxon>
        <taxon>Caenogastropoda</taxon>
        <taxon>Sorbeoconcha</taxon>
        <taxon>Cerithioidea</taxon>
        <taxon>Batillariidae</taxon>
        <taxon>Batillaria</taxon>
    </lineage>
</organism>
<dbReference type="AlphaFoldDB" id="A0ABD0LTS9"/>
<name>A0ABD0LTS9_9CAEN</name>
<evidence type="ECO:0000259" key="2">
    <source>
        <dbReference type="PROSITE" id="PS50003"/>
    </source>
</evidence>
<dbReference type="SUPFAM" id="SSF50729">
    <property type="entry name" value="PH domain-like"/>
    <property type="match status" value="1"/>
</dbReference>
<gene>
    <name evidence="3" type="ORF">BaRGS_00005937</name>
</gene>
<dbReference type="InterPro" id="IPR001849">
    <property type="entry name" value="PH_domain"/>
</dbReference>
<evidence type="ECO:0000313" key="4">
    <source>
        <dbReference type="Proteomes" id="UP001519460"/>
    </source>
</evidence>
<evidence type="ECO:0000313" key="3">
    <source>
        <dbReference type="EMBL" id="KAK7502687.1"/>
    </source>
</evidence>
<protein>
    <recommendedName>
        <fullName evidence="2">PH domain-containing protein</fullName>
    </recommendedName>
</protein>
<feature type="non-terminal residue" evidence="3">
    <location>
        <position position="1"/>
    </location>
</feature>
<keyword evidence="4" id="KW-1185">Reference proteome</keyword>